<dbReference type="GeneID" id="102748202"/>
<gene>
    <name evidence="3" type="primary">LOC102748202</name>
</gene>
<feature type="compositionally biased region" description="Basic and acidic residues" evidence="1">
    <location>
        <begin position="402"/>
        <end position="413"/>
    </location>
</feature>
<protein>
    <submittedName>
        <fullName evidence="3">Pleckstrin homology domain-containing family A member 7-like</fullName>
    </submittedName>
</protein>
<evidence type="ECO:0000313" key="2">
    <source>
        <dbReference type="Proteomes" id="UP000245341"/>
    </source>
</evidence>
<dbReference type="GO" id="GO:0044331">
    <property type="term" value="P:cell-cell adhesion mediated by cadherin"/>
    <property type="evidence" value="ECO:0007669"/>
    <property type="project" value="TreeGrafter"/>
</dbReference>
<feature type="region of interest" description="Disordered" evidence="1">
    <location>
        <begin position="450"/>
        <end position="472"/>
    </location>
</feature>
<dbReference type="OrthoDB" id="43122at2759"/>
<feature type="compositionally biased region" description="Basic and acidic residues" evidence="1">
    <location>
        <begin position="146"/>
        <end position="157"/>
    </location>
</feature>
<dbReference type="STRING" id="9713.A0A2U3YQ27"/>
<dbReference type="PANTHER" id="PTHR12752">
    <property type="entry name" value="PHOSPHOINOSITOL 3-PHOSPHATE-BINDING PROTEIN"/>
    <property type="match status" value="1"/>
</dbReference>
<feature type="region of interest" description="Disordered" evidence="1">
    <location>
        <begin position="332"/>
        <end position="418"/>
    </location>
</feature>
<evidence type="ECO:0000313" key="3">
    <source>
        <dbReference type="RefSeq" id="XP_006745831.1"/>
    </source>
</evidence>
<dbReference type="GO" id="GO:0046930">
    <property type="term" value="C:pore complex"/>
    <property type="evidence" value="ECO:0007669"/>
    <property type="project" value="TreeGrafter"/>
</dbReference>
<feature type="compositionally biased region" description="Basic and acidic residues" evidence="1">
    <location>
        <begin position="29"/>
        <end position="65"/>
    </location>
</feature>
<name>A0A2U3YQ27_LEPWE</name>
<organism evidence="2 3">
    <name type="scientific">Leptonychotes weddellii</name>
    <name type="common">Weddell seal</name>
    <name type="synonym">Otaria weddellii</name>
    <dbReference type="NCBI Taxonomy" id="9713"/>
    <lineage>
        <taxon>Eukaryota</taxon>
        <taxon>Metazoa</taxon>
        <taxon>Chordata</taxon>
        <taxon>Craniata</taxon>
        <taxon>Vertebrata</taxon>
        <taxon>Euteleostomi</taxon>
        <taxon>Mammalia</taxon>
        <taxon>Eutheria</taxon>
        <taxon>Laurasiatheria</taxon>
        <taxon>Carnivora</taxon>
        <taxon>Caniformia</taxon>
        <taxon>Pinnipedia</taxon>
        <taxon>Phocidae</taxon>
        <taxon>Monachinae</taxon>
        <taxon>Lobodontini</taxon>
        <taxon>Leptonychotes</taxon>
    </lineage>
</organism>
<feature type="compositionally biased region" description="Polar residues" evidence="1">
    <location>
        <begin position="539"/>
        <end position="553"/>
    </location>
</feature>
<dbReference type="AlphaFoldDB" id="A0A2U3YQ27"/>
<feature type="region of interest" description="Disordered" evidence="1">
    <location>
        <begin position="1"/>
        <end position="176"/>
    </location>
</feature>
<dbReference type="PANTHER" id="PTHR12752:SF4">
    <property type="entry name" value="PLECKSTRIN HOMOLOGY DOMAIN-CONTAINING FAMILY A MEMBER 7"/>
    <property type="match status" value="1"/>
</dbReference>
<feature type="region of interest" description="Disordered" evidence="1">
    <location>
        <begin position="286"/>
        <end position="320"/>
    </location>
</feature>
<reference evidence="3" key="1">
    <citation type="submission" date="2025-08" db="UniProtKB">
        <authorList>
            <consortium name="RefSeq"/>
        </authorList>
    </citation>
    <scope>IDENTIFICATION</scope>
    <source>
        <tissue evidence="3">Liver</tissue>
    </source>
</reference>
<dbReference type="Proteomes" id="UP000245341">
    <property type="component" value="Unplaced"/>
</dbReference>
<keyword evidence="2" id="KW-1185">Reference proteome</keyword>
<feature type="non-terminal residue" evidence="3">
    <location>
        <position position="1"/>
    </location>
</feature>
<feature type="compositionally biased region" description="Pro residues" evidence="1">
    <location>
        <begin position="305"/>
        <end position="315"/>
    </location>
</feature>
<dbReference type="GO" id="GO:0005915">
    <property type="term" value="C:zonula adherens"/>
    <property type="evidence" value="ECO:0007669"/>
    <property type="project" value="TreeGrafter"/>
</dbReference>
<dbReference type="GO" id="GO:0046931">
    <property type="term" value="P:pore complex assembly"/>
    <property type="evidence" value="ECO:0007669"/>
    <property type="project" value="TreeGrafter"/>
</dbReference>
<dbReference type="RefSeq" id="XP_006745831.1">
    <property type="nucleotide sequence ID" value="XM_006745768.2"/>
</dbReference>
<dbReference type="GO" id="GO:0090136">
    <property type="term" value="P:epithelial cell-cell adhesion"/>
    <property type="evidence" value="ECO:0007669"/>
    <property type="project" value="TreeGrafter"/>
</dbReference>
<feature type="compositionally biased region" description="Pro residues" evidence="1">
    <location>
        <begin position="377"/>
        <end position="386"/>
    </location>
</feature>
<feature type="region of interest" description="Disordered" evidence="1">
    <location>
        <begin position="530"/>
        <end position="560"/>
    </location>
</feature>
<accession>A0A2U3YQ27</accession>
<proteinExistence type="predicted"/>
<dbReference type="KEGG" id="lww:102748202"/>
<dbReference type="GO" id="GO:0045218">
    <property type="term" value="P:zonula adherens maintenance"/>
    <property type="evidence" value="ECO:0007669"/>
    <property type="project" value="TreeGrafter"/>
</dbReference>
<sequence length="715" mass="80669">DVEKVERQAVPQANHTESCQECGRVGPGHARDCPHRSHEDSFGFERREQEEERYRSQRDPLEGKRDRSKARSPYSPAEEDALFVDLPGGLRGQQAQPQRAEKNGVLPAMYGPGEQNGTGGYQRAFPPRNNAEKHSQKKSSLAQVEHWAKAQKGDGRRNCSQYGQARAGKSRTREDKKAKGLAQMSLYFLLKSLDLVLEACESRRWSEGYWQERGIGTPGEIFQARQSLLHPSSNTAEGNEPPPCLFQEKSQIQKDLWRIEDVIAGLSANKENFRILVESVKNPERKTVPLFPHPPVPSLSTSESKPPPQPSPPTSPVRTPLEVRLFPQLQTYVPYRPHPPQLRKVTSPLQSPTKTKPKVEDEAPPRPPLPELYSPEDQPPAVPPLPREATVIRHTSVRGLKRQSDERKRDREQGQCVNGDSRVELRSYVSEPELVTFSGDMAQPSLGLVGPDSRYQTLPGRGLSGSTSRLQQSSTIAPYVTLRRGLNAESSKVTFPRPKSALERLYSGDHQRGKMSVEEQLERMKRHQKALVRERKRTLSQGERTGLPSSRYLSQPLPGDLGSWKREQDFDLRLLERAMQGERKDKEENGWLKVQAMPVTEVDLEPQDYDLDISRELAKPEKVSIPERYVELDPEEPPSLEELQARYRKAEKIRNILARSSMCNRPPPSGQDRNSVADLDSQLLEQARIINVSHTLASEASRRSKQVAAQAVTDP</sequence>
<evidence type="ECO:0000256" key="1">
    <source>
        <dbReference type="SAM" id="MobiDB-lite"/>
    </source>
</evidence>